<dbReference type="RefSeq" id="WP_075442587.1">
    <property type="nucleotide sequence ID" value="NZ_FOQK01000006.1"/>
</dbReference>
<feature type="transmembrane region" description="Helical" evidence="8">
    <location>
        <begin position="84"/>
        <end position="106"/>
    </location>
</feature>
<feature type="transmembrane region" description="Helical" evidence="8">
    <location>
        <begin position="166"/>
        <end position="185"/>
    </location>
</feature>
<sequence>MYLHYYWLRLKRWMRWFVHRYGVLFVALAACNIPTMVQIGMFQEEAVPLWGRAALTLAGIVRTLGMVFLLTLALGWLPKVVQRLAVLASFLLALADGFALYSYHNYLDEGMMQVIFETNPQEAREYVLAQSGHLVLLLAAALAACGLLWQGRGKLSRLWQRAQPRLAAVLACGVFLFAGTVVYAGSEAAQDGMDAAVYLGKNYPQQYSLGRVAYIIPKAFEEIGSAEYVDATLAAQPVELLRQENDIPQVVFILGESTSRHHMQLYGYELPTTPQLAARAERGELTVFTDAISPHAATMAVMKTLFCFYDHAQEQAGGVWYEQLNLFDILRAAGIRTAWVSNQESAGFYGSIGRTLAGRCDEHRFTSSTSHTIDLVERYDEEVLPLLDDSLTRSAAQNFTVVHLMGAHEDFIRRYPAAFAQFTAADESGEGRAVRAEYDNAVLYDDYIVDQIIRRFEAQDAIVIFISDHGEEINDTRAVVGHGDESSSWQRDIPMVCWTSEKFRAKRPALMERLAAASTRPYMTDDMIHTLLDLMQTEVPAYRRDKSILQAGYRQELRLLKGKKPYRYRGEDREREERL</sequence>
<keyword evidence="4 11" id="KW-0808">Transferase</keyword>
<dbReference type="InterPro" id="IPR058130">
    <property type="entry name" value="PEA_transf_C"/>
</dbReference>
<evidence type="ECO:0000256" key="8">
    <source>
        <dbReference type="SAM" id="Phobius"/>
    </source>
</evidence>
<evidence type="ECO:0000256" key="1">
    <source>
        <dbReference type="ARBA" id="ARBA00004429"/>
    </source>
</evidence>
<accession>A0A1I3DCA1</accession>
<feature type="transmembrane region" description="Helical" evidence="8">
    <location>
        <begin position="21"/>
        <end position="41"/>
    </location>
</feature>
<evidence type="ECO:0000259" key="9">
    <source>
        <dbReference type="Pfam" id="PF00884"/>
    </source>
</evidence>
<dbReference type="GO" id="GO:0016776">
    <property type="term" value="F:phosphotransferase activity, phosphate group as acceptor"/>
    <property type="evidence" value="ECO:0007669"/>
    <property type="project" value="TreeGrafter"/>
</dbReference>
<feature type="transmembrane region" description="Helical" evidence="8">
    <location>
        <begin position="53"/>
        <end position="77"/>
    </location>
</feature>
<proteinExistence type="predicted"/>
<evidence type="ECO:0000313" key="11">
    <source>
        <dbReference type="EMBL" id="SFH84354.1"/>
    </source>
</evidence>
<keyword evidence="6 8" id="KW-1133">Transmembrane helix</keyword>
<feature type="transmembrane region" description="Helical" evidence="8">
    <location>
        <begin position="126"/>
        <end position="145"/>
    </location>
</feature>
<keyword evidence="5 8" id="KW-0812">Transmembrane</keyword>
<organism evidence="11 12">
    <name type="scientific">Selenomonas ruminantium</name>
    <dbReference type="NCBI Taxonomy" id="971"/>
    <lineage>
        <taxon>Bacteria</taxon>
        <taxon>Bacillati</taxon>
        <taxon>Bacillota</taxon>
        <taxon>Negativicutes</taxon>
        <taxon>Selenomonadales</taxon>
        <taxon>Selenomonadaceae</taxon>
        <taxon>Selenomonas</taxon>
    </lineage>
</organism>
<dbReference type="GO" id="GO:0005886">
    <property type="term" value="C:plasma membrane"/>
    <property type="evidence" value="ECO:0007669"/>
    <property type="project" value="UniProtKB-SubCell"/>
</dbReference>
<evidence type="ECO:0000256" key="4">
    <source>
        <dbReference type="ARBA" id="ARBA00022679"/>
    </source>
</evidence>
<dbReference type="GO" id="GO:0009244">
    <property type="term" value="P:lipopolysaccharide core region biosynthetic process"/>
    <property type="evidence" value="ECO:0007669"/>
    <property type="project" value="TreeGrafter"/>
</dbReference>
<gene>
    <name evidence="11" type="ORF">SAMN04487861_1068</name>
</gene>
<reference evidence="11 12" key="1">
    <citation type="submission" date="2016-10" db="EMBL/GenBank/DDBJ databases">
        <authorList>
            <person name="de Groot N.N."/>
        </authorList>
    </citation>
    <scope>NUCLEOTIDE SEQUENCE [LARGE SCALE GENOMIC DNA]</scope>
    <source>
        <strain evidence="11 12">Z108</strain>
    </source>
</reference>
<evidence type="ECO:0000313" key="12">
    <source>
        <dbReference type="Proteomes" id="UP000183639"/>
    </source>
</evidence>
<feature type="domain" description="Sulfatase N-terminal" evidence="9">
    <location>
        <begin position="248"/>
        <end position="536"/>
    </location>
</feature>
<dbReference type="PANTHER" id="PTHR30443">
    <property type="entry name" value="INNER MEMBRANE PROTEIN"/>
    <property type="match status" value="1"/>
</dbReference>
<dbReference type="Pfam" id="PF00884">
    <property type="entry name" value="Sulfatase"/>
    <property type="match status" value="1"/>
</dbReference>
<keyword evidence="7 8" id="KW-0472">Membrane</keyword>
<dbReference type="EMBL" id="FOQK01000006">
    <property type="protein sequence ID" value="SFH84354.1"/>
    <property type="molecule type" value="Genomic_DNA"/>
</dbReference>
<name>A0A1I3DCA1_SELRU</name>
<feature type="domain" description="Phosphoethanolamine transferase N-terminal" evidence="10">
    <location>
        <begin position="68"/>
        <end position="184"/>
    </location>
</feature>
<evidence type="ECO:0000256" key="2">
    <source>
        <dbReference type="ARBA" id="ARBA00022475"/>
    </source>
</evidence>
<evidence type="ECO:0000259" key="10">
    <source>
        <dbReference type="Pfam" id="PF08019"/>
    </source>
</evidence>
<evidence type="ECO:0000256" key="7">
    <source>
        <dbReference type="ARBA" id="ARBA00023136"/>
    </source>
</evidence>
<dbReference type="InterPro" id="IPR017850">
    <property type="entry name" value="Alkaline_phosphatase_core_sf"/>
</dbReference>
<dbReference type="InterPro" id="IPR012549">
    <property type="entry name" value="EptA-like_N"/>
</dbReference>
<comment type="subcellular location">
    <subcellularLocation>
        <location evidence="1">Cell inner membrane</location>
        <topology evidence="1">Multi-pass membrane protein</topology>
    </subcellularLocation>
</comment>
<dbReference type="Proteomes" id="UP000183639">
    <property type="component" value="Unassembled WGS sequence"/>
</dbReference>
<dbReference type="CDD" id="cd16017">
    <property type="entry name" value="LptA"/>
    <property type="match status" value="1"/>
</dbReference>
<evidence type="ECO:0000256" key="6">
    <source>
        <dbReference type="ARBA" id="ARBA00022989"/>
    </source>
</evidence>
<evidence type="ECO:0000256" key="5">
    <source>
        <dbReference type="ARBA" id="ARBA00022692"/>
    </source>
</evidence>
<evidence type="ECO:0000256" key="3">
    <source>
        <dbReference type="ARBA" id="ARBA00022519"/>
    </source>
</evidence>
<dbReference type="Gene3D" id="3.40.720.10">
    <property type="entry name" value="Alkaline Phosphatase, subunit A"/>
    <property type="match status" value="1"/>
</dbReference>
<dbReference type="InterPro" id="IPR000917">
    <property type="entry name" value="Sulfatase_N"/>
</dbReference>
<dbReference type="InterPro" id="IPR040423">
    <property type="entry name" value="PEA_transferase"/>
</dbReference>
<dbReference type="Pfam" id="PF08019">
    <property type="entry name" value="EptA_B_N"/>
    <property type="match status" value="1"/>
</dbReference>
<keyword evidence="2" id="KW-1003">Cell membrane</keyword>
<dbReference type="SUPFAM" id="SSF53649">
    <property type="entry name" value="Alkaline phosphatase-like"/>
    <property type="match status" value="1"/>
</dbReference>
<keyword evidence="3" id="KW-0997">Cell inner membrane</keyword>
<dbReference type="PANTHER" id="PTHR30443:SF2">
    <property type="entry name" value="PHOSPHOETHANOLAMINE TRANSFERASE EPTC"/>
    <property type="match status" value="1"/>
</dbReference>
<dbReference type="AlphaFoldDB" id="A0A1I3DCA1"/>
<dbReference type="OrthoDB" id="279611at2"/>
<protein>
    <submittedName>
        <fullName evidence="11">Phosphoethanolamine transferase for glucans (OPG), alkaline phosphatase superfamily</fullName>
    </submittedName>
</protein>